<dbReference type="EMBL" id="JARKIF010000007">
    <property type="protein sequence ID" value="KAJ7634873.1"/>
    <property type="molecule type" value="Genomic_DNA"/>
</dbReference>
<gene>
    <name evidence="5" type="ORF">FB45DRAFT_830362</name>
</gene>
<comment type="subcellular location">
    <subcellularLocation>
        <location evidence="1">Nucleus</location>
    </subcellularLocation>
</comment>
<feature type="region of interest" description="Disordered" evidence="3">
    <location>
        <begin position="503"/>
        <end position="708"/>
    </location>
</feature>
<feature type="compositionally biased region" description="Acidic residues" evidence="3">
    <location>
        <begin position="513"/>
        <end position="527"/>
    </location>
</feature>
<evidence type="ECO:0000313" key="5">
    <source>
        <dbReference type="EMBL" id="KAJ7634873.1"/>
    </source>
</evidence>
<protein>
    <submittedName>
        <fullName evidence="5">Nuclear pore complex assembly-domain-containing protein</fullName>
    </submittedName>
</protein>
<keyword evidence="2" id="KW-0539">Nucleus</keyword>
<evidence type="ECO:0000256" key="3">
    <source>
        <dbReference type="SAM" id="MobiDB-lite"/>
    </source>
</evidence>
<evidence type="ECO:0000256" key="2">
    <source>
        <dbReference type="ARBA" id="ARBA00023242"/>
    </source>
</evidence>
<feature type="domain" description="ELYS-like" evidence="4">
    <location>
        <begin position="42"/>
        <end position="251"/>
    </location>
</feature>
<comment type="caution">
    <text evidence="5">The sequence shown here is derived from an EMBL/GenBank/DDBJ whole genome shotgun (WGS) entry which is preliminary data.</text>
</comment>
<sequence length="708" mass="77680">MDPVQKSPVILSYFDLSPSGFPWRDSCPQQIERRRADLGDLLLFDILLTSGGIRQPDTLYPPVDVDTFRRLFDAIQTSDYDALKKDCLVYFLLKWYQDGREERFSVERCIPPQFARLADAYWHLDAGINVPRAVSILSDSRLTADYASKILQAISLAPNPLPLVLKYVRTAKPLLTEPDDIDIYTLALADSSLLEAWQFQRSFNERNETRARLLRKILDHCFTPAPRRNALIQLLGIALTPYEQSLMQSYATPPSTLPSAGIPLLQNLICVRLIQTGKYADAIKMDRQFSASSVGMSSQTEERSKMVQDLYAALPLAERMTLDAELDNPGIEPSASNDTVMSSSRDLDMSMSWEDLRPPAPAPAPATIIPLPALPISQAPDVSASASQELLRSKFGKFGGSQATNAFTPLSFKTSRPLAPIIPVTAVPKGNLAAQPAIPSTRPPLIHAFSSLSQSTSRFAGSPGSGNKSVFDSAGKKQNAFYQPPAKPPAPPVSMLDEVDVDDSAVGISQGDTDIEVDHDEEMEQEEESLRYSVFGGKPPVRAGTRDRPRESAPEAKRMPPGAFVMDDEPETEVQASEPPPPAPSRQTRRSATAPTKAEPAKPAKIAKTTRTRTRAKVKEQDLGRSLPGSLMASEDSDDEADEEEDEEEKEEVAPLPPRRKAAVSATDGVQTRRRSSRLSSAEADTRVEKEKALSKTKAAATGRKRRT</sequence>
<evidence type="ECO:0000259" key="4">
    <source>
        <dbReference type="Pfam" id="PF13934"/>
    </source>
</evidence>
<name>A0AAD7BZD2_9AGAR</name>
<dbReference type="AlphaFoldDB" id="A0AAD7BZD2"/>
<dbReference type="Proteomes" id="UP001221142">
    <property type="component" value="Unassembled WGS sequence"/>
</dbReference>
<reference evidence="5" key="1">
    <citation type="submission" date="2023-03" db="EMBL/GenBank/DDBJ databases">
        <title>Massive genome expansion in bonnet fungi (Mycena s.s.) driven by repeated elements and novel gene families across ecological guilds.</title>
        <authorList>
            <consortium name="Lawrence Berkeley National Laboratory"/>
            <person name="Harder C.B."/>
            <person name="Miyauchi S."/>
            <person name="Viragh M."/>
            <person name="Kuo A."/>
            <person name="Thoen E."/>
            <person name="Andreopoulos B."/>
            <person name="Lu D."/>
            <person name="Skrede I."/>
            <person name="Drula E."/>
            <person name="Henrissat B."/>
            <person name="Morin E."/>
            <person name="Kohler A."/>
            <person name="Barry K."/>
            <person name="LaButti K."/>
            <person name="Morin E."/>
            <person name="Salamov A."/>
            <person name="Lipzen A."/>
            <person name="Mereny Z."/>
            <person name="Hegedus B."/>
            <person name="Baldrian P."/>
            <person name="Stursova M."/>
            <person name="Weitz H."/>
            <person name="Taylor A."/>
            <person name="Grigoriev I.V."/>
            <person name="Nagy L.G."/>
            <person name="Martin F."/>
            <person name="Kauserud H."/>
        </authorList>
    </citation>
    <scope>NUCLEOTIDE SEQUENCE</scope>
    <source>
        <strain evidence="5">9284</strain>
    </source>
</reference>
<accession>A0AAD7BZD2</accession>
<feature type="compositionally biased region" description="Basic and acidic residues" evidence="3">
    <location>
        <begin position="544"/>
        <end position="558"/>
    </location>
</feature>
<feature type="compositionally biased region" description="Low complexity" evidence="3">
    <location>
        <begin position="592"/>
        <end position="607"/>
    </location>
</feature>
<evidence type="ECO:0000313" key="6">
    <source>
        <dbReference type="Proteomes" id="UP001221142"/>
    </source>
</evidence>
<dbReference type="GO" id="GO:0005634">
    <property type="term" value="C:nucleus"/>
    <property type="evidence" value="ECO:0007669"/>
    <property type="project" value="UniProtKB-SubCell"/>
</dbReference>
<dbReference type="Pfam" id="PF13934">
    <property type="entry name" value="ELYS"/>
    <property type="match status" value="1"/>
</dbReference>
<keyword evidence="6" id="KW-1185">Reference proteome</keyword>
<dbReference type="InterPro" id="IPR025151">
    <property type="entry name" value="ELYS_dom"/>
</dbReference>
<organism evidence="5 6">
    <name type="scientific">Roridomyces roridus</name>
    <dbReference type="NCBI Taxonomy" id="1738132"/>
    <lineage>
        <taxon>Eukaryota</taxon>
        <taxon>Fungi</taxon>
        <taxon>Dikarya</taxon>
        <taxon>Basidiomycota</taxon>
        <taxon>Agaricomycotina</taxon>
        <taxon>Agaricomycetes</taxon>
        <taxon>Agaricomycetidae</taxon>
        <taxon>Agaricales</taxon>
        <taxon>Marasmiineae</taxon>
        <taxon>Mycenaceae</taxon>
        <taxon>Roridomyces</taxon>
    </lineage>
</organism>
<proteinExistence type="predicted"/>
<feature type="compositionally biased region" description="Acidic residues" evidence="3">
    <location>
        <begin position="635"/>
        <end position="651"/>
    </location>
</feature>
<feature type="compositionally biased region" description="Basic and acidic residues" evidence="3">
    <location>
        <begin position="684"/>
        <end position="694"/>
    </location>
</feature>
<evidence type="ECO:0000256" key="1">
    <source>
        <dbReference type="ARBA" id="ARBA00004123"/>
    </source>
</evidence>